<keyword evidence="3" id="KW-1185">Reference proteome</keyword>
<dbReference type="EMBL" id="JANUGU010000005">
    <property type="protein sequence ID" value="MCS0659458.1"/>
    <property type="molecule type" value="Genomic_DNA"/>
</dbReference>
<keyword evidence="1" id="KW-1133">Transmembrane helix</keyword>
<keyword evidence="1" id="KW-0472">Membrane</keyword>
<dbReference type="Proteomes" id="UP001204621">
    <property type="component" value="Unassembled WGS sequence"/>
</dbReference>
<keyword evidence="1" id="KW-0812">Transmembrane</keyword>
<accession>A0ABT2CZQ1</accession>
<evidence type="ECO:0000313" key="3">
    <source>
        <dbReference type="Proteomes" id="UP001204621"/>
    </source>
</evidence>
<evidence type="ECO:0000256" key="1">
    <source>
        <dbReference type="SAM" id="Phobius"/>
    </source>
</evidence>
<protein>
    <submittedName>
        <fullName evidence="2">CDP-alcohol phosphatidyltransferase family protein</fullName>
    </submittedName>
</protein>
<proteinExistence type="predicted"/>
<sequence length="189" mass="20751">MRRLPLFLVILRAALAPVLVLLALFYPSGVAFGACLVAALLSDYFDGVIARRLGVATVALRRMDSAADSLFYLAAAFAVWHLQPEAILDRQGALMLLAGLELARYVLDLAKFGREASYHMWSSKLWGLFLFAGFMSLLAFGADSIFASLMVYIGIVADLEGIAISLALRRWQADVPSFVHAVRLRAQRD</sequence>
<dbReference type="PROSITE" id="PS51257">
    <property type="entry name" value="PROKAR_LIPOPROTEIN"/>
    <property type="match status" value="1"/>
</dbReference>
<dbReference type="Gene3D" id="1.20.120.1760">
    <property type="match status" value="1"/>
</dbReference>
<feature type="transmembrane region" description="Helical" evidence="1">
    <location>
        <begin position="125"/>
        <end position="142"/>
    </location>
</feature>
<feature type="transmembrane region" description="Helical" evidence="1">
    <location>
        <begin position="148"/>
        <end position="168"/>
    </location>
</feature>
<feature type="transmembrane region" description="Helical" evidence="1">
    <location>
        <begin position="25"/>
        <end position="45"/>
    </location>
</feature>
<name>A0ABT2CZQ1_9BURK</name>
<dbReference type="InterPro" id="IPR000462">
    <property type="entry name" value="CDP-OH_P_trans"/>
</dbReference>
<comment type="caution">
    <text evidence="2">The sequence shown here is derived from an EMBL/GenBank/DDBJ whole genome shotgun (WGS) entry which is preliminary data.</text>
</comment>
<dbReference type="Pfam" id="PF01066">
    <property type="entry name" value="CDP-OH_P_transf"/>
    <property type="match status" value="1"/>
</dbReference>
<dbReference type="RefSeq" id="WP_258812648.1">
    <property type="nucleotide sequence ID" value="NZ_JANUGU010000005.1"/>
</dbReference>
<dbReference type="InterPro" id="IPR043130">
    <property type="entry name" value="CDP-OH_PTrfase_TM_dom"/>
</dbReference>
<evidence type="ECO:0000313" key="2">
    <source>
        <dbReference type="EMBL" id="MCS0659458.1"/>
    </source>
</evidence>
<gene>
    <name evidence="2" type="ORF">NX778_15415</name>
</gene>
<reference evidence="2 3" key="1">
    <citation type="submission" date="2022-08" db="EMBL/GenBank/DDBJ databases">
        <title>Reclassification of Massilia species as members of the genera Telluria, Duganella, Pseudoduganella, Mokoshia gen. nov. and Zemynaea gen. nov. using orthogonal and non-orthogonal genome-based approaches.</title>
        <authorList>
            <person name="Bowman J.P."/>
        </authorList>
    </citation>
    <scope>NUCLEOTIDE SEQUENCE [LARGE SCALE GENOMIC DNA]</scope>
    <source>
        <strain evidence="2 3">JCM 31606</strain>
    </source>
</reference>
<organism evidence="2 3">
    <name type="scientific">Massilia terrae</name>
    <dbReference type="NCBI Taxonomy" id="1811224"/>
    <lineage>
        <taxon>Bacteria</taxon>
        <taxon>Pseudomonadati</taxon>
        <taxon>Pseudomonadota</taxon>
        <taxon>Betaproteobacteria</taxon>
        <taxon>Burkholderiales</taxon>
        <taxon>Oxalobacteraceae</taxon>
        <taxon>Telluria group</taxon>
        <taxon>Massilia</taxon>
    </lineage>
</organism>